<keyword evidence="2" id="KW-1185">Reference proteome</keyword>
<name>A0ABR3M789_9TELE</name>
<accession>A0ABR3M789</accession>
<evidence type="ECO:0000313" key="1">
    <source>
        <dbReference type="EMBL" id="KAL1260715.1"/>
    </source>
</evidence>
<sequence>MFIEVGCLYVQHFPVSVYLNLSSFIYPHITLLRHRWRAVACVNDVTASAPLEVSQLNASENVSSTSCALSTSLMVPVCSYVSCVCVVSIQSICVSCHKTPGAS</sequence>
<dbReference type="Proteomes" id="UP001558613">
    <property type="component" value="Unassembled WGS sequence"/>
</dbReference>
<organism evidence="1 2">
    <name type="scientific">Cirrhinus molitorella</name>
    <name type="common">mud carp</name>
    <dbReference type="NCBI Taxonomy" id="172907"/>
    <lineage>
        <taxon>Eukaryota</taxon>
        <taxon>Metazoa</taxon>
        <taxon>Chordata</taxon>
        <taxon>Craniata</taxon>
        <taxon>Vertebrata</taxon>
        <taxon>Euteleostomi</taxon>
        <taxon>Actinopterygii</taxon>
        <taxon>Neopterygii</taxon>
        <taxon>Teleostei</taxon>
        <taxon>Ostariophysi</taxon>
        <taxon>Cypriniformes</taxon>
        <taxon>Cyprinidae</taxon>
        <taxon>Labeoninae</taxon>
        <taxon>Labeonini</taxon>
        <taxon>Cirrhinus</taxon>
    </lineage>
</organism>
<comment type="caution">
    <text evidence="1">The sequence shown here is derived from an EMBL/GenBank/DDBJ whole genome shotgun (WGS) entry which is preliminary data.</text>
</comment>
<evidence type="ECO:0000313" key="2">
    <source>
        <dbReference type="Proteomes" id="UP001558613"/>
    </source>
</evidence>
<protein>
    <submittedName>
        <fullName evidence="1">Uncharacterized protein</fullName>
    </submittedName>
</protein>
<reference evidence="1 2" key="1">
    <citation type="submission" date="2023-09" db="EMBL/GenBank/DDBJ databases">
        <authorList>
            <person name="Wang M."/>
        </authorList>
    </citation>
    <scope>NUCLEOTIDE SEQUENCE [LARGE SCALE GENOMIC DNA]</scope>
    <source>
        <strain evidence="1">GT-2023</strain>
        <tissue evidence="1">Liver</tissue>
    </source>
</reference>
<dbReference type="EMBL" id="JAYMGO010000015">
    <property type="protein sequence ID" value="KAL1260715.1"/>
    <property type="molecule type" value="Genomic_DNA"/>
</dbReference>
<gene>
    <name evidence="1" type="ORF">QQF64_008542</name>
</gene>
<proteinExistence type="predicted"/>